<evidence type="ECO:0000313" key="7">
    <source>
        <dbReference type="Proteomes" id="UP000270924"/>
    </source>
</evidence>
<dbReference type="GO" id="GO:0090162">
    <property type="term" value="P:establishment of epithelial cell polarity"/>
    <property type="evidence" value="ECO:0007669"/>
    <property type="project" value="InterPro"/>
</dbReference>
<dbReference type="Pfam" id="PF11819">
    <property type="entry name" value="CUPID"/>
    <property type="match status" value="1"/>
</dbReference>
<keyword evidence="3 4" id="KW-0175">Coiled coil</keyword>
<comment type="subcellular location">
    <subcellularLocation>
        <location evidence="1">Cytoplasm</location>
    </subcellularLocation>
</comment>
<dbReference type="InParanoid" id="A0A3P7E143"/>
<evidence type="ECO:0000256" key="2">
    <source>
        <dbReference type="ARBA" id="ARBA00022490"/>
    </source>
</evidence>
<evidence type="ECO:0000256" key="3">
    <source>
        <dbReference type="ARBA" id="ARBA00023054"/>
    </source>
</evidence>
<proteinExistence type="predicted"/>
<sequence length="311" mass="35279">MPSAKISDGSLVSLSSMNDGQNRGSLLFVEKTQEKKQKEVEIYRRLKKRKNELEEKLLAKLDELREVCIKEAEITGELPKEIYKTLMPGEEEPKVKRRVGTAFSLNEEIFKRPADSNDRISMLEADVELHRKIVAAAERLAKDKTTNKSVRKKRQKDLVAATQKLRGLEFGLTQLRLSASKPDVSISVHNVPGSKGYLSSRLFLLTTLLIFMILAKLFRLSDRIDFVRECVQRYPSTSTCASIHSAHINNNTSFFTGVSESGLSPGNPSFDSRTSKRAPPPLHRTCYFLPEREISWEKLKNKNAENHHIPV</sequence>
<dbReference type="PANTHER" id="PTHR46079">
    <property type="entry name" value="FERM DOMAIN-CONTAINING PROTEIN 4"/>
    <property type="match status" value="1"/>
</dbReference>
<evidence type="ECO:0000313" key="6">
    <source>
        <dbReference type="EMBL" id="VDM15313.1"/>
    </source>
</evidence>
<dbReference type="OMA" id="PPLHRTC"/>
<dbReference type="Proteomes" id="UP000270924">
    <property type="component" value="Unassembled WGS sequence"/>
</dbReference>
<evidence type="ECO:0000259" key="5">
    <source>
        <dbReference type="Pfam" id="PF11819"/>
    </source>
</evidence>
<accession>A0A3P7E143</accession>
<organism evidence="6 7">
    <name type="scientific">Wuchereria bancrofti</name>
    <dbReference type="NCBI Taxonomy" id="6293"/>
    <lineage>
        <taxon>Eukaryota</taxon>
        <taxon>Metazoa</taxon>
        <taxon>Ecdysozoa</taxon>
        <taxon>Nematoda</taxon>
        <taxon>Chromadorea</taxon>
        <taxon>Rhabditida</taxon>
        <taxon>Spirurina</taxon>
        <taxon>Spiruromorpha</taxon>
        <taxon>Filarioidea</taxon>
        <taxon>Onchocercidae</taxon>
        <taxon>Wuchereria</taxon>
    </lineage>
</organism>
<evidence type="ECO:0000256" key="4">
    <source>
        <dbReference type="SAM" id="Coils"/>
    </source>
</evidence>
<dbReference type="GO" id="GO:0005737">
    <property type="term" value="C:cytoplasm"/>
    <property type="evidence" value="ECO:0007669"/>
    <property type="project" value="UniProtKB-SubCell"/>
</dbReference>
<dbReference type="EMBL" id="UYWW01007559">
    <property type="protein sequence ID" value="VDM15313.1"/>
    <property type="molecule type" value="Genomic_DNA"/>
</dbReference>
<evidence type="ECO:0000256" key="1">
    <source>
        <dbReference type="ARBA" id="ARBA00004496"/>
    </source>
</evidence>
<gene>
    <name evidence="6" type="ORF">WBA_LOCUS8699</name>
</gene>
<reference evidence="6 7" key="1">
    <citation type="submission" date="2018-11" db="EMBL/GenBank/DDBJ databases">
        <authorList>
            <consortium name="Pathogen Informatics"/>
        </authorList>
    </citation>
    <scope>NUCLEOTIDE SEQUENCE [LARGE SCALE GENOMIC DNA]</scope>
</reference>
<protein>
    <recommendedName>
        <fullName evidence="5">Cytohesin Ubiquitin Protein Inducing domain-containing protein</fullName>
    </recommendedName>
</protein>
<dbReference type="InterPro" id="IPR047176">
    <property type="entry name" value="FRMD4A/B"/>
</dbReference>
<keyword evidence="7" id="KW-1185">Reference proteome</keyword>
<dbReference type="OrthoDB" id="10063592at2759"/>
<feature type="domain" description="Cytohesin Ubiquitin Protein Inducing" evidence="5">
    <location>
        <begin position="30"/>
        <end position="148"/>
    </location>
</feature>
<dbReference type="AlphaFoldDB" id="A0A3P7E143"/>
<feature type="coiled-coil region" evidence="4">
    <location>
        <begin position="29"/>
        <end position="67"/>
    </location>
</feature>
<name>A0A3P7E143_WUCBA</name>
<dbReference type="InterPro" id="IPR021774">
    <property type="entry name" value="CUPID"/>
</dbReference>
<keyword evidence="2" id="KW-0963">Cytoplasm</keyword>
<dbReference type="PANTHER" id="PTHR46079:SF2">
    <property type="entry name" value="FERM DOMAIN-CONTAINING PROTEIN"/>
    <property type="match status" value="1"/>
</dbReference>